<evidence type="ECO:0000313" key="2">
    <source>
        <dbReference type="Proteomes" id="UP000237105"/>
    </source>
</evidence>
<gene>
    <name evidence="1" type="ORF">PanWU01x14_033530</name>
</gene>
<reference evidence="2" key="1">
    <citation type="submission" date="2016-06" db="EMBL/GenBank/DDBJ databases">
        <title>Parallel loss of symbiosis genes in relatives of nitrogen-fixing non-legume Parasponia.</title>
        <authorList>
            <person name="Van Velzen R."/>
            <person name="Holmer R."/>
            <person name="Bu F."/>
            <person name="Rutten L."/>
            <person name="Van Zeijl A."/>
            <person name="Liu W."/>
            <person name="Santuari L."/>
            <person name="Cao Q."/>
            <person name="Sharma T."/>
            <person name="Shen D."/>
            <person name="Roswanjaya Y."/>
            <person name="Wardhani T."/>
            <person name="Kalhor M.S."/>
            <person name="Jansen J."/>
            <person name="Van den Hoogen J."/>
            <person name="Gungor B."/>
            <person name="Hartog M."/>
            <person name="Hontelez J."/>
            <person name="Verver J."/>
            <person name="Yang W.-C."/>
            <person name="Schijlen E."/>
            <person name="Repin R."/>
            <person name="Schilthuizen M."/>
            <person name="Schranz E."/>
            <person name="Heidstra R."/>
            <person name="Miyata K."/>
            <person name="Fedorova E."/>
            <person name="Kohlen W."/>
            <person name="Bisseling T."/>
            <person name="Smit S."/>
            <person name="Geurts R."/>
        </authorList>
    </citation>
    <scope>NUCLEOTIDE SEQUENCE [LARGE SCALE GENOMIC DNA]</scope>
    <source>
        <strain evidence="2">cv. WU1-14</strain>
    </source>
</reference>
<accession>A0A2P5DTU6</accession>
<comment type="caution">
    <text evidence="1">The sequence shown here is derived from an EMBL/GenBank/DDBJ whole genome shotgun (WGS) entry which is preliminary data.</text>
</comment>
<organism evidence="1 2">
    <name type="scientific">Parasponia andersonii</name>
    <name type="common">Sponia andersonii</name>
    <dbReference type="NCBI Taxonomy" id="3476"/>
    <lineage>
        <taxon>Eukaryota</taxon>
        <taxon>Viridiplantae</taxon>
        <taxon>Streptophyta</taxon>
        <taxon>Embryophyta</taxon>
        <taxon>Tracheophyta</taxon>
        <taxon>Spermatophyta</taxon>
        <taxon>Magnoliopsida</taxon>
        <taxon>eudicotyledons</taxon>
        <taxon>Gunneridae</taxon>
        <taxon>Pentapetalae</taxon>
        <taxon>rosids</taxon>
        <taxon>fabids</taxon>
        <taxon>Rosales</taxon>
        <taxon>Cannabaceae</taxon>
        <taxon>Parasponia</taxon>
    </lineage>
</organism>
<name>A0A2P5DTU6_PARAD</name>
<dbReference type="EMBL" id="JXTB01000017">
    <property type="protein sequence ID" value="PON76667.1"/>
    <property type="molecule type" value="Genomic_DNA"/>
</dbReference>
<protein>
    <submittedName>
        <fullName evidence="1">Uncharacterized protein</fullName>
    </submittedName>
</protein>
<dbReference type="Proteomes" id="UP000237105">
    <property type="component" value="Unassembled WGS sequence"/>
</dbReference>
<evidence type="ECO:0000313" key="1">
    <source>
        <dbReference type="EMBL" id="PON76667.1"/>
    </source>
</evidence>
<sequence length="108" mass="11642">MGGWVPTTELHGNWAKVEGGRVKRTWCTCARKPGAPPKHDRHGHIGCAHHSATLRTALAASRLNVAICSNPQNMGIVVLVAGGVSHTYVAYKYPSMGTVEDTEIKRLV</sequence>
<dbReference type="AlphaFoldDB" id="A0A2P5DTU6"/>
<keyword evidence="2" id="KW-1185">Reference proteome</keyword>
<proteinExistence type="predicted"/>